<dbReference type="PANTHER" id="PTHR33076">
    <property type="entry name" value="NON-SPECIFIC LIPID-TRANSFER PROTEIN 2-RELATED"/>
    <property type="match status" value="1"/>
</dbReference>
<reference evidence="4 5" key="1">
    <citation type="submission" date="2016-09" db="EMBL/GenBank/DDBJ databases">
        <title>The draft genome of Dichanthelium oligosanthes: A C3 panicoid grass species.</title>
        <authorList>
            <person name="Studer A.J."/>
            <person name="Schnable J.C."/>
            <person name="Brutnell T.P."/>
        </authorList>
    </citation>
    <scope>NUCLEOTIDE SEQUENCE [LARGE SCALE GENOMIC DNA]</scope>
    <source>
        <strain evidence="5">cv. Kellogg 1175</strain>
        <tissue evidence="4">Leaf</tissue>
    </source>
</reference>
<dbReference type="Proteomes" id="UP000095767">
    <property type="component" value="Unassembled WGS sequence"/>
</dbReference>
<dbReference type="GO" id="GO:0008289">
    <property type="term" value="F:lipid binding"/>
    <property type="evidence" value="ECO:0007669"/>
    <property type="project" value="UniProtKB-KW"/>
</dbReference>
<dbReference type="AlphaFoldDB" id="A0A1E5VNX9"/>
<dbReference type="STRING" id="888268.A0A1E5VNX9"/>
<keyword evidence="2" id="KW-0732">Signal</keyword>
<evidence type="ECO:0000259" key="3">
    <source>
        <dbReference type="SMART" id="SM00499"/>
    </source>
</evidence>
<protein>
    <recommendedName>
        <fullName evidence="1">Non-specific lipid-transfer protein</fullName>
    </recommendedName>
</protein>
<accession>A0A1E5VNX9</accession>
<dbReference type="Pfam" id="PF00234">
    <property type="entry name" value="Tryp_alpha_amyl"/>
    <property type="match status" value="1"/>
</dbReference>
<sequence>MARPAGQLQLAVVVALLMVAATAPSPVVSAVTCGQVVGYLTPCISYAMGRGTAPPEACCSGIRSLNTAARTTADRQATCNCLKQVTATMPGLKPDIVAGIPSKCGVAIPYPIRRTTDCSK</sequence>
<dbReference type="PRINTS" id="PR00382">
    <property type="entry name" value="LIPIDTRNSFER"/>
</dbReference>
<proteinExistence type="inferred from homology"/>
<dbReference type="SUPFAM" id="SSF47699">
    <property type="entry name" value="Bifunctional inhibitor/lipid-transfer protein/seed storage 2S albumin"/>
    <property type="match status" value="1"/>
</dbReference>
<keyword evidence="1" id="KW-0446">Lipid-binding</keyword>
<dbReference type="SMART" id="SM00499">
    <property type="entry name" value="AAI"/>
    <property type="match status" value="1"/>
</dbReference>
<feature type="signal peptide" evidence="2">
    <location>
        <begin position="1"/>
        <end position="30"/>
    </location>
</feature>
<dbReference type="InterPro" id="IPR000528">
    <property type="entry name" value="Plant_nsLTP"/>
</dbReference>
<evidence type="ECO:0000256" key="1">
    <source>
        <dbReference type="RuleBase" id="RU000628"/>
    </source>
</evidence>
<dbReference type="CDD" id="cd01960">
    <property type="entry name" value="nsLTP1"/>
    <property type="match status" value="1"/>
</dbReference>
<comment type="similarity">
    <text evidence="1">Belongs to the plant LTP family.</text>
</comment>
<keyword evidence="5" id="KW-1185">Reference proteome</keyword>
<feature type="domain" description="Bifunctional inhibitor/plant lipid transfer protein/seed storage helical" evidence="3">
    <location>
        <begin position="33"/>
        <end position="118"/>
    </location>
</feature>
<dbReference type="InterPro" id="IPR016140">
    <property type="entry name" value="Bifunc_inhib/LTP/seed_store"/>
</dbReference>
<dbReference type="EMBL" id="LWDX02033968">
    <property type="protein sequence ID" value="OEL26772.1"/>
    <property type="molecule type" value="Genomic_DNA"/>
</dbReference>
<name>A0A1E5VNX9_9POAL</name>
<organism evidence="4 5">
    <name type="scientific">Dichanthelium oligosanthes</name>
    <dbReference type="NCBI Taxonomy" id="888268"/>
    <lineage>
        <taxon>Eukaryota</taxon>
        <taxon>Viridiplantae</taxon>
        <taxon>Streptophyta</taxon>
        <taxon>Embryophyta</taxon>
        <taxon>Tracheophyta</taxon>
        <taxon>Spermatophyta</taxon>
        <taxon>Magnoliopsida</taxon>
        <taxon>Liliopsida</taxon>
        <taxon>Poales</taxon>
        <taxon>Poaceae</taxon>
        <taxon>PACMAD clade</taxon>
        <taxon>Panicoideae</taxon>
        <taxon>Panicodae</taxon>
        <taxon>Paniceae</taxon>
        <taxon>Dichantheliinae</taxon>
        <taxon>Dichanthelium</taxon>
    </lineage>
</organism>
<comment type="caution">
    <text evidence="4">The sequence shown here is derived from an EMBL/GenBank/DDBJ whole genome shotgun (WGS) entry which is preliminary data.</text>
</comment>
<gene>
    <name evidence="4" type="ORF">BAE44_0012209</name>
</gene>
<dbReference type="Gene3D" id="1.10.110.10">
    <property type="entry name" value="Plant lipid-transfer and hydrophobic proteins"/>
    <property type="match status" value="1"/>
</dbReference>
<keyword evidence="1" id="KW-0813">Transport</keyword>
<dbReference type="OrthoDB" id="1890443at2759"/>
<dbReference type="InterPro" id="IPR036312">
    <property type="entry name" value="Bifun_inhib/LTP/seed_sf"/>
</dbReference>
<comment type="function">
    <text evidence="1">Plant non-specific lipid-transfer proteins transfer phospholipids as well as galactolipids across membranes. May play a role in wax or cutin deposition in the cell walls of expanding epidermal cells and certain secretory tissues.</text>
</comment>
<evidence type="ECO:0000256" key="2">
    <source>
        <dbReference type="SAM" id="SignalP"/>
    </source>
</evidence>
<evidence type="ECO:0000313" key="5">
    <source>
        <dbReference type="Proteomes" id="UP000095767"/>
    </source>
</evidence>
<dbReference type="GO" id="GO:0006869">
    <property type="term" value="P:lipid transport"/>
    <property type="evidence" value="ECO:0007669"/>
    <property type="project" value="InterPro"/>
</dbReference>
<feature type="chain" id="PRO_5009188299" description="Non-specific lipid-transfer protein" evidence="2">
    <location>
        <begin position="31"/>
        <end position="120"/>
    </location>
</feature>
<evidence type="ECO:0000313" key="4">
    <source>
        <dbReference type="EMBL" id="OEL26772.1"/>
    </source>
</evidence>